<protein>
    <submittedName>
        <fullName evidence="1">Type IX secretion system membrane protein PorP/SprF</fullName>
    </submittedName>
</protein>
<sequence length="318" mass="35509">MKKIYFQILFLCFPLLSIKAQESLPFYEHYILSDDFLTNPSFAGANPEIIKVRATHYSQWNGIDNAPSTQTLSAHAGIFDRLSAGIYGFHDSNGASKMTGVNLAAAYHIPIGDNYLDEYDLPEVFSFGISYTGFSQSFDKDKLNPETWNDPLLQDTSHFLSYFNVGASFYYRGFHGAVSVLDMPLGNNQFVVNNVEPLPAWYYLGGGYRFVVADGFVLDPSFNLALNGQSEKQVDLILKSKFYMGENALGVGVSYRMASDKSGAHALSLSPQLQLELGRFRIGYSYKWGLTKVYQEVGAGHLFSLGFDFANPFDSSRY</sequence>
<dbReference type="InterPro" id="IPR019861">
    <property type="entry name" value="PorP/SprF_Bacteroidetes"/>
</dbReference>
<evidence type="ECO:0000313" key="1">
    <source>
        <dbReference type="EMBL" id="QAR30066.1"/>
    </source>
</evidence>
<reference evidence="1 2" key="1">
    <citation type="submission" date="2019-01" db="EMBL/GenBank/DDBJ databases">
        <title>Whole Genome of Ornithobacterium rhinotracheale FARPER-174b.</title>
        <authorList>
            <person name="Tataje-Lavanda L.A."/>
            <person name="Montalvan A."/>
            <person name="Montesinos R."/>
            <person name="Zimic M."/>
            <person name="Fernandez-Sanchez M."/>
            <person name="Fernandez-Diaz M."/>
        </authorList>
    </citation>
    <scope>NUCLEOTIDE SEQUENCE [LARGE SCALE GENOMIC DNA]</scope>
    <source>
        <strain evidence="1 2">FARPER-174b</strain>
    </source>
</reference>
<accession>A0A3R5XTG5</accession>
<gene>
    <name evidence="1" type="ORF">EQP59_01180</name>
</gene>
<dbReference type="NCBIfam" id="TIGR03519">
    <property type="entry name" value="T9SS_PorP_fam"/>
    <property type="match status" value="1"/>
</dbReference>
<dbReference type="RefSeq" id="WP_128500573.1">
    <property type="nucleotide sequence ID" value="NZ_CP035107.1"/>
</dbReference>
<dbReference type="AlphaFoldDB" id="A0A3R5XTG5"/>
<dbReference type="Proteomes" id="UP000287701">
    <property type="component" value="Chromosome"/>
</dbReference>
<dbReference type="EMBL" id="CP035107">
    <property type="protein sequence ID" value="QAR30066.1"/>
    <property type="molecule type" value="Genomic_DNA"/>
</dbReference>
<dbReference type="Pfam" id="PF11751">
    <property type="entry name" value="PorP_SprF"/>
    <property type="match status" value="1"/>
</dbReference>
<name>A0A3R5XTG5_ORNRH</name>
<organism evidence="1 2">
    <name type="scientific">Ornithobacterium rhinotracheale</name>
    <dbReference type="NCBI Taxonomy" id="28251"/>
    <lineage>
        <taxon>Bacteria</taxon>
        <taxon>Pseudomonadati</taxon>
        <taxon>Bacteroidota</taxon>
        <taxon>Flavobacteriia</taxon>
        <taxon>Flavobacteriales</taxon>
        <taxon>Weeksellaceae</taxon>
        <taxon>Ornithobacterium</taxon>
    </lineage>
</organism>
<dbReference type="OrthoDB" id="648347at2"/>
<proteinExistence type="predicted"/>
<evidence type="ECO:0000313" key="2">
    <source>
        <dbReference type="Proteomes" id="UP000287701"/>
    </source>
</evidence>